<organism evidence="9 10">
    <name type="scientific">Eptatretus burgeri</name>
    <name type="common">Inshore hagfish</name>
    <dbReference type="NCBI Taxonomy" id="7764"/>
    <lineage>
        <taxon>Eukaryota</taxon>
        <taxon>Metazoa</taxon>
        <taxon>Chordata</taxon>
        <taxon>Craniata</taxon>
        <taxon>Vertebrata</taxon>
        <taxon>Cyclostomata</taxon>
        <taxon>Myxini</taxon>
        <taxon>Myxiniformes</taxon>
        <taxon>Myxinidae</taxon>
        <taxon>Eptatretinae</taxon>
        <taxon>Eptatretus</taxon>
    </lineage>
</organism>
<dbReference type="GO" id="GO:0005794">
    <property type="term" value="C:Golgi apparatus"/>
    <property type="evidence" value="ECO:0007669"/>
    <property type="project" value="TreeGrafter"/>
</dbReference>
<evidence type="ECO:0000256" key="1">
    <source>
        <dbReference type="ARBA" id="ARBA00004167"/>
    </source>
</evidence>
<proteinExistence type="inferred from homology"/>
<dbReference type="PANTHER" id="PTHR16875">
    <property type="entry name" value="SELENOPROTEIN K"/>
    <property type="match status" value="1"/>
</dbReference>
<dbReference type="GO" id="GO:0006816">
    <property type="term" value="P:calcium ion transport"/>
    <property type="evidence" value="ECO:0007669"/>
    <property type="project" value="TreeGrafter"/>
</dbReference>
<evidence type="ECO:0000313" key="10">
    <source>
        <dbReference type="Proteomes" id="UP000694388"/>
    </source>
</evidence>
<dbReference type="AlphaFoldDB" id="A0A8C4R301"/>
<dbReference type="Ensembl" id="ENSEBUT00000025094.1">
    <property type="protein sequence ID" value="ENSEBUP00000024518.1"/>
    <property type="gene ID" value="ENSEBUG00000015124.1"/>
</dbReference>
<reference evidence="9" key="1">
    <citation type="submission" date="2025-08" db="UniProtKB">
        <authorList>
            <consortium name="Ensembl"/>
        </authorList>
    </citation>
    <scope>IDENTIFICATION</scope>
</reference>
<keyword evidence="5" id="KW-0712">Selenocysteine</keyword>
<feature type="compositionally biased region" description="Pro residues" evidence="8">
    <location>
        <begin position="413"/>
        <end position="423"/>
    </location>
</feature>
<evidence type="ECO:0000256" key="6">
    <source>
        <dbReference type="ARBA" id="ARBA00022989"/>
    </source>
</evidence>
<feature type="region of interest" description="Disordered" evidence="8">
    <location>
        <begin position="142"/>
        <end position="172"/>
    </location>
</feature>
<comment type="subcellular location">
    <subcellularLocation>
        <location evidence="1">Membrane</location>
        <topology evidence="1">Single-pass membrane protein</topology>
    </subcellularLocation>
</comment>
<evidence type="ECO:0000256" key="8">
    <source>
        <dbReference type="SAM" id="MobiDB-lite"/>
    </source>
</evidence>
<name>A0A8C4R301_EPTBU</name>
<evidence type="ECO:0000256" key="7">
    <source>
        <dbReference type="ARBA" id="ARBA00023136"/>
    </source>
</evidence>
<evidence type="ECO:0000256" key="4">
    <source>
        <dbReference type="ARBA" id="ARBA00022692"/>
    </source>
</evidence>
<protein>
    <recommendedName>
        <fullName evidence="3">Selenoprotein K</fullName>
    </recommendedName>
</protein>
<feature type="compositionally biased region" description="Basic and acidic residues" evidence="8">
    <location>
        <begin position="142"/>
        <end position="157"/>
    </location>
</feature>
<keyword evidence="10" id="KW-1185">Reference proteome</keyword>
<sequence>MNGSSAPEDVNTNGSLNPGVEPSLDPSGLEGEREDRSLAFPPAAAPGRVPNRPSGSLDVTSFVKSEEPSVSQDQGPDPRWSVSVPPPTEFLPIPISHHPVNGTPSWTEPTVLATCSGGGRRPAADVTDLTPSGVVLEVTATHVDHPDGHDPERHDSDGLAEMSDGPDSGVQGWTGGPKTALMGSSNIVPIDLHLGHDPSLQPGPVVALDAAGRIGVDHDEPGISVDSPTDSPVVPFLEPSCPVLPLVPIPSGATFPRALVIGGGGEVGGPQGFTSCHEQVEKDTHSVKHPFVRARETNKKQDMEEKVFYPSGQVCPRVMLINIMTVVGKEKEREHRGQVLNGRQSLWRLSIIPELFWAVVNFVVLFFQTMFQPDLTRKGKGHSSNYGTSRDGRGGPPPGGPFRRMGRINPGGGPSPPPVAGGG</sequence>
<evidence type="ECO:0000256" key="2">
    <source>
        <dbReference type="ARBA" id="ARBA00008504"/>
    </source>
</evidence>
<keyword evidence="4" id="KW-0812">Transmembrane</keyword>
<dbReference type="PANTHER" id="PTHR16875:SF0">
    <property type="entry name" value="SELENOPROTEIN K"/>
    <property type="match status" value="1"/>
</dbReference>
<evidence type="ECO:0000313" key="9">
    <source>
        <dbReference type="Ensembl" id="ENSEBUP00000024518.1"/>
    </source>
</evidence>
<feature type="region of interest" description="Disordered" evidence="8">
    <location>
        <begin position="1"/>
        <end position="86"/>
    </location>
</feature>
<accession>A0A8C4R301</accession>
<feature type="region of interest" description="Disordered" evidence="8">
    <location>
        <begin position="377"/>
        <end position="423"/>
    </location>
</feature>
<dbReference type="Proteomes" id="UP000694388">
    <property type="component" value="Unplaced"/>
</dbReference>
<keyword evidence="6" id="KW-1133">Transmembrane helix</keyword>
<dbReference type="GO" id="GO:0005789">
    <property type="term" value="C:endoplasmic reticulum membrane"/>
    <property type="evidence" value="ECO:0007669"/>
    <property type="project" value="TreeGrafter"/>
</dbReference>
<evidence type="ECO:0000256" key="3">
    <source>
        <dbReference type="ARBA" id="ARBA00020495"/>
    </source>
</evidence>
<keyword evidence="7" id="KW-0472">Membrane</keyword>
<evidence type="ECO:0000256" key="5">
    <source>
        <dbReference type="ARBA" id="ARBA00022933"/>
    </source>
</evidence>
<reference evidence="9" key="2">
    <citation type="submission" date="2025-09" db="UniProtKB">
        <authorList>
            <consortium name="Ensembl"/>
        </authorList>
    </citation>
    <scope>IDENTIFICATION</scope>
</reference>
<comment type="similarity">
    <text evidence="2">Belongs to the selenoprotein K family.</text>
</comment>
<feature type="compositionally biased region" description="Polar residues" evidence="8">
    <location>
        <begin position="1"/>
        <end position="16"/>
    </location>
</feature>
<dbReference type="GO" id="GO:0032469">
    <property type="term" value="P:endoplasmic reticulum calcium ion homeostasis"/>
    <property type="evidence" value="ECO:0007669"/>
    <property type="project" value="TreeGrafter"/>
</dbReference>
<dbReference type="Pfam" id="PF10961">
    <property type="entry name" value="SelK_SelG"/>
    <property type="match status" value="1"/>
</dbReference>
<feature type="compositionally biased region" description="Polar residues" evidence="8">
    <location>
        <begin position="53"/>
        <end position="74"/>
    </location>
</feature>
<dbReference type="InterPro" id="IPR024491">
    <property type="entry name" value="Se_SelK/SelG"/>
</dbReference>
<dbReference type="GeneTree" id="ENSGT00390000016119"/>